<dbReference type="OrthoDB" id="10360816at2759"/>
<keyword evidence="1" id="KW-0732">Signal</keyword>
<comment type="caution">
    <text evidence="2">The sequence shown here is derived from an EMBL/GenBank/DDBJ whole genome shotgun (WGS) entry which is preliminary data.</text>
</comment>
<reference evidence="2" key="1">
    <citation type="submission" date="2020-08" db="EMBL/GenBank/DDBJ databases">
        <title>Multicomponent nature underlies the extraordinary mechanical properties of spider dragline silk.</title>
        <authorList>
            <person name="Kono N."/>
            <person name="Nakamura H."/>
            <person name="Mori M."/>
            <person name="Yoshida Y."/>
            <person name="Ohtoshi R."/>
            <person name="Malay A.D."/>
            <person name="Moran D.A.P."/>
            <person name="Tomita M."/>
            <person name="Numata K."/>
            <person name="Arakawa K."/>
        </authorList>
    </citation>
    <scope>NUCLEOTIDE SEQUENCE</scope>
</reference>
<name>A0A8X6WZZ1_9ARAC</name>
<evidence type="ECO:0000313" key="2">
    <source>
        <dbReference type="EMBL" id="GFY44408.1"/>
    </source>
</evidence>
<protein>
    <submittedName>
        <fullName evidence="2">Uncharacterized protein</fullName>
    </submittedName>
</protein>
<feature type="signal peptide" evidence="1">
    <location>
        <begin position="1"/>
        <end position="23"/>
    </location>
</feature>
<accession>A0A8X6WZZ1</accession>
<organism evidence="2 3">
    <name type="scientific">Trichonephila inaurata madagascariensis</name>
    <dbReference type="NCBI Taxonomy" id="2747483"/>
    <lineage>
        <taxon>Eukaryota</taxon>
        <taxon>Metazoa</taxon>
        <taxon>Ecdysozoa</taxon>
        <taxon>Arthropoda</taxon>
        <taxon>Chelicerata</taxon>
        <taxon>Arachnida</taxon>
        <taxon>Araneae</taxon>
        <taxon>Araneomorphae</taxon>
        <taxon>Entelegynae</taxon>
        <taxon>Araneoidea</taxon>
        <taxon>Nephilidae</taxon>
        <taxon>Trichonephila</taxon>
        <taxon>Trichonephila inaurata</taxon>
    </lineage>
</organism>
<evidence type="ECO:0000256" key="1">
    <source>
        <dbReference type="SAM" id="SignalP"/>
    </source>
</evidence>
<proteinExistence type="predicted"/>
<dbReference type="EMBL" id="BMAV01004221">
    <property type="protein sequence ID" value="GFY44408.1"/>
    <property type="molecule type" value="Genomic_DNA"/>
</dbReference>
<feature type="chain" id="PRO_5036483700" evidence="1">
    <location>
        <begin position="24"/>
        <end position="185"/>
    </location>
</feature>
<evidence type="ECO:0000313" key="3">
    <source>
        <dbReference type="Proteomes" id="UP000886998"/>
    </source>
</evidence>
<dbReference type="Proteomes" id="UP000886998">
    <property type="component" value="Unassembled WGS sequence"/>
</dbReference>
<keyword evidence="3" id="KW-1185">Reference proteome</keyword>
<sequence length="185" mass="21126">MATQFILEIAMHLLQCALYVAFGLDMPSFFEIIIFELGIEIIKNCTRKNQVIPRSEIEIPVSSQSILTTNVRMAIPVVRSVAVYRFCQALELKAIHAPLTDVNLEMIQFQPRKVRWISQTPIVYSVILFKMCEALEIKAELHPENERPTFVNKKRKQAPVVHSPTVFCICQALQLDAQLANTSRQ</sequence>
<gene>
    <name evidence="2" type="ORF">TNIN_80281</name>
</gene>
<dbReference type="AlphaFoldDB" id="A0A8X6WZZ1"/>